<dbReference type="PANTHER" id="PTHR33480">
    <property type="entry name" value="SET DOMAIN-CONTAINING PROTEIN-RELATED"/>
    <property type="match status" value="1"/>
</dbReference>
<name>A0A9D4DZ26_DREPO</name>
<feature type="region of interest" description="Disordered" evidence="1">
    <location>
        <begin position="1"/>
        <end position="33"/>
    </location>
</feature>
<reference evidence="2" key="1">
    <citation type="journal article" date="2019" name="bioRxiv">
        <title>The Genome of the Zebra Mussel, Dreissena polymorpha: A Resource for Invasive Species Research.</title>
        <authorList>
            <person name="McCartney M.A."/>
            <person name="Auch B."/>
            <person name="Kono T."/>
            <person name="Mallez S."/>
            <person name="Zhang Y."/>
            <person name="Obille A."/>
            <person name="Becker A."/>
            <person name="Abrahante J.E."/>
            <person name="Garbe J."/>
            <person name="Badalamenti J.P."/>
            <person name="Herman A."/>
            <person name="Mangelson H."/>
            <person name="Liachko I."/>
            <person name="Sullivan S."/>
            <person name="Sone E.D."/>
            <person name="Koren S."/>
            <person name="Silverstein K.A.T."/>
            <person name="Beckman K.B."/>
            <person name="Gohl D.M."/>
        </authorList>
    </citation>
    <scope>NUCLEOTIDE SEQUENCE</scope>
    <source>
        <strain evidence="2">Duluth1</strain>
        <tissue evidence="2">Whole animal</tissue>
    </source>
</reference>
<dbReference type="Proteomes" id="UP000828390">
    <property type="component" value="Unassembled WGS sequence"/>
</dbReference>
<reference evidence="2" key="2">
    <citation type="submission" date="2020-11" db="EMBL/GenBank/DDBJ databases">
        <authorList>
            <person name="McCartney M.A."/>
            <person name="Auch B."/>
            <person name="Kono T."/>
            <person name="Mallez S."/>
            <person name="Becker A."/>
            <person name="Gohl D.M."/>
            <person name="Silverstein K.A.T."/>
            <person name="Koren S."/>
            <person name="Bechman K.B."/>
            <person name="Herman A."/>
            <person name="Abrahante J.E."/>
            <person name="Garbe J."/>
        </authorList>
    </citation>
    <scope>NUCLEOTIDE SEQUENCE</scope>
    <source>
        <strain evidence="2">Duluth1</strain>
        <tissue evidence="2">Whole animal</tissue>
    </source>
</reference>
<dbReference type="EMBL" id="JAIWYP010000009">
    <property type="protein sequence ID" value="KAH3770727.1"/>
    <property type="molecule type" value="Genomic_DNA"/>
</dbReference>
<dbReference type="AlphaFoldDB" id="A0A9D4DZ26"/>
<protein>
    <submittedName>
        <fullName evidence="2">Uncharacterized protein</fullName>
    </submittedName>
</protein>
<keyword evidence="3" id="KW-1185">Reference proteome</keyword>
<evidence type="ECO:0000313" key="3">
    <source>
        <dbReference type="Proteomes" id="UP000828390"/>
    </source>
</evidence>
<dbReference type="PANTHER" id="PTHR33480:SF1">
    <property type="entry name" value="TYR RECOMBINASE DOMAIN-CONTAINING PROTEIN"/>
    <property type="match status" value="1"/>
</dbReference>
<proteinExistence type="predicted"/>
<organism evidence="2 3">
    <name type="scientific">Dreissena polymorpha</name>
    <name type="common">Zebra mussel</name>
    <name type="synonym">Mytilus polymorpha</name>
    <dbReference type="NCBI Taxonomy" id="45954"/>
    <lineage>
        <taxon>Eukaryota</taxon>
        <taxon>Metazoa</taxon>
        <taxon>Spiralia</taxon>
        <taxon>Lophotrochozoa</taxon>
        <taxon>Mollusca</taxon>
        <taxon>Bivalvia</taxon>
        <taxon>Autobranchia</taxon>
        <taxon>Heteroconchia</taxon>
        <taxon>Euheterodonta</taxon>
        <taxon>Imparidentia</taxon>
        <taxon>Neoheterodontei</taxon>
        <taxon>Myida</taxon>
        <taxon>Dreissenoidea</taxon>
        <taxon>Dreissenidae</taxon>
        <taxon>Dreissena</taxon>
    </lineage>
</organism>
<accession>A0A9D4DZ26</accession>
<comment type="caution">
    <text evidence="2">The sequence shown here is derived from an EMBL/GenBank/DDBJ whole genome shotgun (WGS) entry which is preliminary data.</text>
</comment>
<evidence type="ECO:0000313" key="2">
    <source>
        <dbReference type="EMBL" id="KAH3770727.1"/>
    </source>
</evidence>
<evidence type="ECO:0000256" key="1">
    <source>
        <dbReference type="SAM" id="MobiDB-lite"/>
    </source>
</evidence>
<gene>
    <name evidence="2" type="ORF">DPMN_172020</name>
</gene>
<sequence length="442" mass="51207">MFSLAGSAGEEHSDMEQGSDNSDDDAGYSKAKKRGEVTDNDILRDSEYPEIYIRKQLKKANSVSGQAYKKKHSRVYNNYHACYYCKELFLHIPVHMKTHRNISEVRHELKKTQPDFSSLRKLGDDQHNRDVVNQKKGELIIARKSNEKTLDITKYGPCVNCREWMLLSGLKKHFRTCAKGEKRGMGKKDLVITAQILAGHVVGKPSKMMLEEVYRIMKDDECSRTAKNDVLILSLGESWLRRNIDNNDKRKYYASGRMRLCARLLIALKAQQLQTKSEENEVTCETMWDFLMPSKFDDFVTASLAVSMPHMDDMEDLRAPSNAIKLKYDIRRLLNAKYAYLLRASDVVSNEIKQCKRFLKLMEIEWGERVTKVARTVLQTRRLTETKEVPAPDDVEKLTRHLVNELENTKMTPENYARIVQLCQTRLLLFNKRRSGELEVLK</sequence>